<dbReference type="InterPro" id="IPR002686">
    <property type="entry name" value="Transposase_17"/>
</dbReference>
<dbReference type="PANTHER" id="PTHR34322:SF2">
    <property type="entry name" value="TRANSPOSASE IS200-LIKE DOMAIN-CONTAINING PROTEIN"/>
    <property type="match status" value="1"/>
</dbReference>
<dbReference type="AlphaFoldDB" id="A0A2H0RGI8"/>
<dbReference type="InterPro" id="IPR036515">
    <property type="entry name" value="Transposase_17_sf"/>
</dbReference>
<reference evidence="2 3" key="1">
    <citation type="submission" date="2017-09" db="EMBL/GenBank/DDBJ databases">
        <title>Depth-based differentiation of microbial function through sediment-hosted aquifers and enrichment of novel symbionts in the deep terrestrial subsurface.</title>
        <authorList>
            <person name="Probst A.J."/>
            <person name="Ladd B."/>
            <person name="Jarett J.K."/>
            <person name="Geller-Mcgrath D.E."/>
            <person name="Sieber C.M."/>
            <person name="Emerson J.B."/>
            <person name="Anantharaman K."/>
            <person name="Thomas B.C."/>
            <person name="Malmstrom R."/>
            <person name="Stieglmeier M."/>
            <person name="Klingl A."/>
            <person name="Woyke T."/>
            <person name="Ryan C.M."/>
            <person name="Banfield J.F."/>
        </authorList>
    </citation>
    <scope>NUCLEOTIDE SEQUENCE [LARGE SCALE GENOMIC DNA]</scope>
    <source>
        <strain evidence="2">CG10_big_fil_rev_8_21_14_0_10_50_13</strain>
    </source>
</reference>
<feature type="domain" description="Transposase IS200-like" evidence="1">
    <location>
        <begin position="8"/>
        <end position="146"/>
    </location>
</feature>
<evidence type="ECO:0000313" key="3">
    <source>
        <dbReference type="Proteomes" id="UP000230906"/>
    </source>
</evidence>
<dbReference type="Proteomes" id="UP000230906">
    <property type="component" value="Unassembled WGS sequence"/>
</dbReference>
<dbReference type="SUPFAM" id="SSF143422">
    <property type="entry name" value="Transposase IS200-like"/>
    <property type="match status" value="1"/>
</dbReference>
<comment type="caution">
    <text evidence="2">The sequence shown here is derived from an EMBL/GenBank/DDBJ whole genome shotgun (WGS) entry which is preliminary data.</text>
</comment>
<dbReference type="GO" id="GO:0003677">
    <property type="term" value="F:DNA binding"/>
    <property type="evidence" value="ECO:0007669"/>
    <property type="project" value="InterPro"/>
</dbReference>
<sequence>MDRKIQFASDEYYHLYARGIEKKEIFRNTSDYWRFLMLLYVANSDKTIHLSDYSLDQLSKIFSLPRNNTLIDIGAYCLMPNHWHLLVKAKSDSGVSLFMRKLLTGYSMFFNKKYDRTGGLFERPFKARHINDDDYLNYLLAYIHLNPIKIKDPDSWSGKRIKNPKLADDFLNNYRFSSYSFYCGEDRPENPIIQKNIFPESSLKPDDFKELIKNWVNFDY</sequence>
<dbReference type="EMBL" id="PCYJ01000016">
    <property type="protein sequence ID" value="PIR45506.1"/>
    <property type="molecule type" value="Genomic_DNA"/>
</dbReference>
<dbReference type="GO" id="GO:0004803">
    <property type="term" value="F:transposase activity"/>
    <property type="evidence" value="ECO:0007669"/>
    <property type="project" value="InterPro"/>
</dbReference>
<protein>
    <recommendedName>
        <fullName evidence="1">Transposase IS200-like domain-containing protein</fullName>
    </recommendedName>
</protein>
<dbReference type="PANTHER" id="PTHR34322">
    <property type="entry name" value="TRANSPOSASE, Y1_TNP DOMAIN-CONTAINING"/>
    <property type="match status" value="1"/>
</dbReference>
<name>A0A2H0RGI8_9BACT</name>
<dbReference type="SMART" id="SM01321">
    <property type="entry name" value="Y1_Tnp"/>
    <property type="match status" value="1"/>
</dbReference>
<organism evidence="2 3">
    <name type="scientific">Candidatus Vogelbacteria bacterium CG10_big_fil_rev_8_21_14_0_10_50_13</name>
    <dbReference type="NCBI Taxonomy" id="1975044"/>
    <lineage>
        <taxon>Bacteria</taxon>
        <taxon>Candidatus Vogeliibacteriota</taxon>
    </lineage>
</organism>
<dbReference type="Gene3D" id="3.30.70.1290">
    <property type="entry name" value="Transposase IS200-like"/>
    <property type="match status" value="1"/>
</dbReference>
<evidence type="ECO:0000259" key="1">
    <source>
        <dbReference type="SMART" id="SM01321"/>
    </source>
</evidence>
<accession>A0A2H0RGI8</accession>
<proteinExistence type="predicted"/>
<dbReference type="Pfam" id="PF01797">
    <property type="entry name" value="Y1_Tnp"/>
    <property type="match status" value="1"/>
</dbReference>
<evidence type="ECO:0000313" key="2">
    <source>
        <dbReference type="EMBL" id="PIR45506.1"/>
    </source>
</evidence>
<gene>
    <name evidence="2" type="ORF">COV09_01005</name>
</gene>
<dbReference type="GO" id="GO:0006313">
    <property type="term" value="P:DNA transposition"/>
    <property type="evidence" value="ECO:0007669"/>
    <property type="project" value="InterPro"/>
</dbReference>